<dbReference type="InterPro" id="IPR029000">
    <property type="entry name" value="Cyclophilin-like_dom_sf"/>
</dbReference>
<dbReference type="STRING" id="261392.SAMN02745149_00330"/>
<dbReference type="GeneID" id="78315651"/>
<feature type="signal peptide" evidence="1">
    <location>
        <begin position="1"/>
        <end position="20"/>
    </location>
</feature>
<gene>
    <name evidence="3" type="ORF">SAMN02745149_00330</name>
</gene>
<evidence type="ECO:0000313" key="3">
    <source>
        <dbReference type="EMBL" id="SJZ29907.1"/>
    </source>
</evidence>
<dbReference type="RefSeq" id="WP_234975355.1">
    <property type="nucleotide sequence ID" value="NZ_FUWG01000002.1"/>
</dbReference>
<proteinExistence type="predicted"/>
<reference evidence="3 4" key="1">
    <citation type="submission" date="2017-02" db="EMBL/GenBank/DDBJ databases">
        <authorList>
            <person name="Peterson S.W."/>
        </authorList>
    </citation>
    <scope>NUCLEOTIDE SEQUENCE [LARGE SCALE GENOMIC DNA]</scope>
    <source>
        <strain evidence="3 4">ATCC BAA-908</strain>
    </source>
</reference>
<dbReference type="Proteomes" id="UP000190423">
    <property type="component" value="Unassembled WGS sequence"/>
</dbReference>
<dbReference type="Gene3D" id="2.40.100.20">
    <property type="match status" value="1"/>
</dbReference>
<keyword evidence="4" id="KW-1185">Reference proteome</keyword>
<organism evidence="3 4">
    <name type="scientific">Treponema porcinum</name>
    <dbReference type="NCBI Taxonomy" id="261392"/>
    <lineage>
        <taxon>Bacteria</taxon>
        <taxon>Pseudomonadati</taxon>
        <taxon>Spirochaetota</taxon>
        <taxon>Spirochaetia</taxon>
        <taxon>Spirochaetales</taxon>
        <taxon>Treponemataceae</taxon>
        <taxon>Treponema</taxon>
    </lineage>
</organism>
<protein>
    <recommendedName>
        <fullName evidence="2">Cyclophilin-like domain-containing protein</fullName>
    </recommendedName>
</protein>
<evidence type="ECO:0000313" key="4">
    <source>
        <dbReference type="Proteomes" id="UP000190423"/>
    </source>
</evidence>
<dbReference type="Pfam" id="PF18050">
    <property type="entry name" value="Cyclophil_like2"/>
    <property type="match status" value="1"/>
</dbReference>
<sequence length="157" mass="17043">MKKSLFLLLVSIFIASSACALNTVNANADKGELSDMKISIQITSDSGSHKLTATLVDNSSATAFYNILKKAPVTIKMSDYSNFEKYGPIGTSLPRNDTQITTTAGDIILYQGNQIAVYYDTNSWNFTRLGKVDGVTQAELKRILGKGDVTAIFSVME</sequence>
<dbReference type="PROSITE" id="PS51257">
    <property type="entry name" value="PROKAR_LIPOPROTEIN"/>
    <property type="match status" value="1"/>
</dbReference>
<name>A0A1T4JIM1_TREPO</name>
<accession>A0A1T4JIM1</accession>
<dbReference type="EMBL" id="FUWG01000002">
    <property type="protein sequence ID" value="SJZ29907.1"/>
    <property type="molecule type" value="Genomic_DNA"/>
</dbReference>
<evidence type="ECO:0000259" key="2">
    <source>
        <dbReference type="Pfam" id="PF18050"/>
    </source>
</evidence>
<keyword evidence="1" id="KW-0732">Signal</keyword>
<dbReference type="SUPFAM" id="SSF50891">
    <property type="entry name" value="Cyclophilin-like"/>
    <property type="match status" value="1"/>
</dbReference>
<evidence type="ECO:0000256" key="1">
    <source>
        <dbReference type="SAM" id="SignalP"/>
    </source>
</evidence>
<feature type="chain" id="PRO_5012662164" description="Cyclophilin-like domain-containing protein" evidence="1">
    <location>
        <begin position="21"/>
        <end position="157"/>
    </location>
</feature>
<dbReference type="InterPro" id="IPR041183">
    <property type="entry name" value="Cyclophilin-like"/>
</dbReference>
<feature type="domain" description="Cyclophilin-like" evidence="2">
    <location>
        <begin position="47"/>
        <end position="151"/>
    </location>
</feature>
<dbReference type="AlphaFoldDB" id="A0A1T4JIM1"/>